<dbReference type="NCBIfam" id="TIGR00250">
    <property type="entry name" value="RNAse_H_YqgF"/>
    <property type="match status" value="1"/>
</dbReference>
<dbReference type="OrthoDB" id="9790539at2"/>
<dbReference type="PANTHER" id="PTHR33317">
    <property type="entry name" value="POLYNUCLEOTIDYL TRANSFERASE, RIBONUCLEASE H-LIKE SUPERFAMILY PROTEIN"/>
    <property type="match status" value="1"/>
</dbReference>
<keyword evidence="1 5" id="KW-0963">Cytoplasm</keyword>
<dbReference type="InterPro" id="IPR006641">
    <property type="entry name" value="YqgF/RNaseH-like_dom"/>
</dbReference>
<dbReference type="GO" id="GO:0004518">
    <property type="term" value="F:nuclease activity"/>
    <property type="evidence" value="ECO:0007669"/>
    <property type="project" value="UniProtKB-KW"/>
</dbReference>
<dbReference type="SUPFAM" id="SSF53098">
    <property type="entry name" value="Ribonuclease H-like"/>
    <property type="match status" value="1"/>
</dbReference>
<keyword evidence="3 5" id="KW-0540">Nuclease</keyword>
<comment type="similarity">
    <text evidence="5">Belongs to the YqgF HJR family.</text>
</comment>
<dbReference type="Gene3D" id="3.30.420.140">
    <property type="entry name" value="YqgF/RNase H-like domain"/>
    <property type="match status" value="1"/>
</dbReference>
<organism evidence="7 8">
    <name type="scientific">Alloscardovia theropitheci</name>
    <dbReference type="NCBI Taxonomy" id="2496842"/>
    <lineage>
        <taxon>Bacteria</taxon>
        <taxon>Bacillati</taxon>
        <taxon>Actinomycetota</taxon>
        <taxon>Actinomycetes</taxon>
        <taxon>Bifidobacteriales</taxon>
        <taxon>Bifidobacteriaceae</taxon>
        <taxon>Alloscardovia</taxon>
    </lineage>
</organism>
<dbReference type="InterPro" id="IPR037027">
    <property type="entry name" value="YqgF/RNaseH-like_dom_sf"/>
</dbReference>
<dbReference type="EC" id="3.1.-.-" evidence="5"/>
<comment type="caution">
    <text evidence="7">The sequence shown here is derived from an EMBL/GenBank/DDBJ whole genome shotgun (WGS) entry which is preliminary data.</text>
</comment>
<feature type="domain" description="YqgF/RNase H-like" evidence="6">
    <location>
        <begin position="5"/>
        <end position="112"/>
    </location>
</feature>
<evidence type="ECO:0000256" key="2">
    <source>
        <dbReference type="ARBA" id="ARBA00022517"/>
    </source>
</evidence>
<sequence length="153" mass="16863">MTQSQIWLGVDLGNARVGIALSDPDLLLAYPQEYISVSGDYFYALEDVIAIIEDKNISHVIVGYPLQLDGSEGKSAKKARRWAGALEKKLQQYAMDNVTVKLQDERLSSVAAHNQLLDAGLSMKQHRSVIDSQAAVILLQSALDDHKKIGQEE</sequence>
<dbReference type="GO" id="GO:0016788">
    <property type="term" value="F:hydrolase activity, acting on ester bonds"/>
    <property type="evidence" value="ECO:0007669"/>
    <property type="project" value="UniProtKB-UniRule"/>
</dbReference>
<dbReference type="Proteomes" id="UP000291289">
    <property type="component" value="Unassembled WGS sequence"/>
</dbReference>
<accession>A0A4R0QZ71</accession>
<dbReference type="InterPro" id="IPR012337">
    <property type="entry name" value="RNaseH-like_sf"/>
</dbReference>
<evidence type="ECO:0000313" key="7">
    <source>
        <dbReference type="EMBL" id="TCD55061.1"/>
    </source>
</evidence>
<dbReference type="Pfam" id="PF03652">
    <property type="entry name" value="RuvX"/>
    <property type="match status" value="1"/>
</dbReference>
<dbReference type="GO" id="GO:0005829">
    <property type="term" value="C:cytosol"/>
    <property type="evidence" value="ECO:0007669"/>
    <property type="project" value="TreeGrafter"/>
</dbReference>
<dbReference type="SMART" id="SM00732">
    <property type="entry name" value="YqgFc"/>
    <property type="match status" value="1"/>
</dbReference>
<dbReference type="InterPro" id="IPR005227">
    <property type="entry name" value="YqgF"/>
</dbReference>
<evidence type="ECO:0000256" key="4">
    <source>
        <dbReference type="ARBA" id="ARBA00022801"/>
    </source>
</evidence>
<dbReference type="EMBL" id="RXLP01000001">
    <property type="protein sequence ID" value="TCD55061.1"/>
    <property type="molecule type" value="Genomic_DNA"/>
</dbReference>
<evidence type="ECO:0000256" key="5">
    <source>
        <dbReference type="HAMAP-Rule" id="MF_00651"/>
    </source>
</evidence>
<keyword evidence="2 5" id="KW-0690">Ribosome biogenesis</keyword>
<evidence type="ECO:0000259" key="6">
    <source>
        <dbReference type="SMART" id="SM00732"/>
    </source>
</evidence>
<dbReference type="HAMAP" id="MF_00651">
    <property type="entry name" value="Nuclease_YqgF"/>
    <property type="match status" value="1"/>
</dbReference>
<reference evidence="7 8" key="1">
    <citation type="submission" date="2018-12" db="EMBL/GenBank/DDBJ databases">
        <title>Alloscrdovia theropitheci sp. nov: a novel taxon from the feces of the bleeding-herat monkey (Theropithecus geleda).</title>
        <authorList>
            <person name="Modesto M."/>
        </authorList>
    </citation>
    <scope>NUCLEOTIDE SEQUENCE [LARGE SCALE GENOMIC DNA]</scope>
    <source>
        <strain evidence="7 8">GLDI4/2</strain>
    </source>
</reference>
<dbReference type="CDD" id="cd16964">
    <property type="entry name" value="YqgF"/>
    <property type="match status" value="1"/>
</dbReference>
<keyword evidence="8" id="KW-1185">Reference proteome</keyword>
<dbReference type="RefSeq" id="WP_131282911.1">
    <property type="nucleotide sequence ID" value="NZ_RXLP01000001.1"/>
</dbReference>
<proteinExistence type="inferred from homology"/>
<keyword evidence="4 5" id="KW-0378">Hydrolase</keyword>
<dbReference type="AlphaFoldDB" id="A0A4R0QZ71"/>
<comment type="subcellular location">
    <subcellularLocation>
        <location evidence="5">Cytoplasm</location>
    </subcellularLocation>
</comment>
<gene>
    <name evidence="7" type="primary">ruvX</name>
    <name evidence="7" type="ORF">EJ419_00195</name>
</gene>
<dbReference type="GO" id="GO:0000967">
    <property type="term" value="P:rRNA 5'-end processing"/>
    <property type="evidence" value="ECO:0007669"/>
    <property type="project" value="UniProtKB-UniRule"/>
</dbReference>
<evidence type="ECO:0000256" key="3">
    <source>
        <dbReference type="ARBA" id="ARBA00022722"/>
    </source>
</evidence>
<evidence type="ECO:0000256" key="1">
    <source>
        <dbReference type="ARBA" id="ARBA00022490"/>
    </source>
</evidence>
<protein>
    <recommendedName>
        <fullName evidence="5">Putative pre-16S rRNA nuclease</fullName>
        <ecNumber evidence="5">3.1.-.-</ecNumber>
    </recommendedName>
</protein>
<dbReference type="PANTHER" id="PTHR33317:SF4">
    <property type="entry name" value="POLYNUCLEOTIDYL TRANSFERASE, RIBONUCLEASE H-LIKE SUPERFAMILY PROTEIN"/>
    <property type="match status" value="1"/>
</dbReference>
<evidence type="ECO:0000313" key="8">
    <source>
        <dbReference type="Proteomes" id="UP000291289"/>
    </source>
</evidence>
<name>A0A4R0QZ71_9BIFI</name>
<comment type="function">
    <text evidence="5">Could be a nuclease involved in processing of the 5'-end of pre-16S rRNA.</text>
</comment>